<protein>
    <submittedName>
        <fullName evidence="1">Uncharacterized protein</fullName>
    </submittedName>
</protein>
<proteinExistence type="predicted"/>
<dbReference type="Proteomes" id="UP001160148">
    <property type="component" value="Unassembled WGS sequence"/>
</dbReference>
<organism evidence="1 2">
    <name type="scientific">Macrosiphum euphorbiae</name>
    <name type="common">potato aphid</name>
    <dbReference type="NCBI Taxonomy" id="13131"/>
    <lineage>
        <taxon>Eukaryota</taxon>
        <taxon>Metazoa</taxon>
        <taxon>Ecdysozoa</taxon>
        <taxon>Arthropoda</taxon>
        <taxon>Hexapoda</taxon>
        <taxon>Insecta</taxon>
        <taxon>Pterygota</taxon>
        <taxon>Neoptera</taxon>
        <taxon>Paraneoptera</taxon>
        <taxon>Hemiptera</taxon>
        <taxon>Sternorrhyncha</taxon>
        <taxon>Aphidomorpha</taxon>
        <taxon>Aphidoidea</taxon>
        <taxon>Aphididae</taxon>
        <taxon>Macrosiphini</taxon>
        <taxon>Macrosiphum</taxon>
    </lineage>
</organism>
<name>A0AAV0VUJ1_9HEMI</name>
<gene>
    <name evidence="1" type="ORF">MEUPH1_LOCUS4577</name>
</gene>
<evidence type="ECO:0000313" key="2">
    <source>
        <dbReference type="Proteomes" id="UP001160148"/>
    </source>
</evidence>
<sequence>MSIISADFENNKTALPNSIITSENFEDMDVVINTGLVPLELFKENDALNSSPIIIQVPSDNDLFQIPTADQTPDMDYILPDMDNYLLPAMESV</sequence>
<evidence type="ECO:0000313" key="1">
    <source>
        <dbReference type="EMBL" id="CAI6347838.1"/>
    </source>
</evidence>
<keyword evidence="2" id="KW-1185">Reference proteome</keyword>
<comment type="caution">
    <text evidence="1">The sequence shown here is derived from an EMBL/GenBank/DDBJ whole genome shotgun (WGS) entry which is preliminary data.</text>
</comment>
<accession>A0AAV0VUJ1</accession>
<reference evidence="1 2" key="1">
    <citation type="submission" date="2023-01" db="EMBL/GenBank/DDBJ databases">
        <authorList>
            <person name="Whitehead M."/>
        </authorList>
    </citation>
    <scope>NUCLEOTIDE SEQUENCE [LARGE SCALE GENOMIC DNA]</scope>
</reference>
<dbReference type="AlphaFoldDB" id="A0AAV0VUJ1"/>
<dbReference type="EMBL" id="CARXXK010000001">
    <property type="protein sequence ID" value="CAI6347838.1"/>
    <property type="molecule type" value="Genomic_DNA"/>
</dbReference>